<dbReference type="Gene3D" id="3.10.290.30">
    <property type="entry name" value="MM3350-like"/>
    <property type="match status" value="1"/>
</dbReference>
<reference evidence="2" key="1">
    <citation type="submission" date="2023-03" db="EMBL/GenBank/DDBJ databases">
        <title>Massive genome expansion in bonnet fungi (Mycena s.s.) driven by repeated elements and novel gene families across ecological guilds.</title>
        <authorList>
            <consortium name="Lawrence Berkeley National Laboratory"/>
            <person name="Harder C.B."/>
            <person name="Miyauchi S."/>
            <person name="Viragh M."/>
            <person name="Kuo A."/>
            <person name="Thoen E."/>
            <person name="Andreopoulos B."/>
            <person name="Lu D."/>
            <person name="Skrede I."/>
            <person name="Drula E."/>
            <person name="Henrissat B."/>
            <person name="Morin E."/>
            <person name="Kohler A."/>
            <person name="Barry K."/>
            <person name="LaButti K."/>
            <person name="Morin E."/>
            <person name="Salamov A."/>
            <person name="Lipzen A."/>
            <person name="Mereny Z."/>
            <person name="Hegedus B."/>
            <person name="Baldrian P."/>
            <person name="Stursova M."/>
            <person name="Weitz H."/>
            <person name="Taylor A."/>
            <person name="Grigoriev I.V."/>
            <person name="Nagy L.G."/>
            <person name="Martin F."/>
            <person name="Kauserud H."/>
        </authorList>
    </citation>
    <scope>NUCLEOTIDE SEQUENCE</scope>
    <source>
        <strain evidence="2">CBHHK067</strain>
    </source>
</reference>
<accession>A0AAD7CPC7</accession>
<dbReference type="Pfam" id="PF07929">
    <property type="entry name" value="PRiA4_ORF3"/>
    <property type="match status" value="1"/>
</dbReference>
<dbReference type="Proteomes" id="UP001221757">
    <property type="component" value="Unassembled WGS sequence"/>
</dbReference>
<proteinExistence type="predicted"/>
<evidence type="ECO:0000313" key="2">
    <source>
        <dbReference type="EMBL" id="KAJ7652600.1"/>
    </source>
</evidence>
<protein>
    <recommendedName>
        <fullName evidence="1">Plasmid pRiA4b Orf3-like domain-containing protein</fullName>
    </recommendedName>
</protein>
<feature type="domain" description="Plasmid pRiA4b Orf3-like" evidence="1">
    <location>
        <begin position="3"/>
        <end position="99"/>
    </location>
</feature>
<dbReference type="InterPro" id="IPR012912">
    <property type="entry name" value="Plasmid_pRiA4b_Orf3-like"/>
</dbReference>
<organism evidence="2 3">
    <name type="scientific">Mycena rosella</name>
    <name type="common">Pink bonnet</name>
    <name type="synonym">Agaricus rosellus</name>
    <dbReference type="NCBI Taxonomy" id="1033263"/>
    <lineage>
        <taxon>Eukaryota</taxon>
        <taxon>Fungi</taxon>
        <taxon>Dikarya</taxon>
        <taxon>Basidiomycota</taxon>
        <taxon>Agaricomycotina</taxon>
        <taxon>Agaricomycetes</taxon>
        <taxon>Agaricomycetidae</taxon>
        <taxon>Agaricales</taxon>
        <taxon>Marasmiineae</taxon>
        <taxon>Mycenaceae</taxon>
        <taxon>Mycena</taxon>
    </lineage>
</organism>
<dbReference type="SUPFAM" id="SSF159941">
    <property type="entry name" value="MM3350-like"/>
    <property type="match status" value="1"/>
</dbReference>
<feature type="non-terminal residue" evidence="2">
    <location>
        <position position="1"/>
    </location>
</feature>
<dbReference type="InterPro" id="IPR024047">
    <property type="entry name" value="MM3350-like_sf"/>
</dbReference>
<feature type="non-terminal residue" evidence="2">
    <location>
        <position position="99"/>
    </location>
</feature>
<sequence>TRNYHGYLFVDDSDGAQYGPDGGSHIDLMHLADNGHTYLDDHEFSLADILPQPDAKKPAFHYIYDLGDYWLHDIYVDAILPAPESDGKVALLAGSGACP</sequence>
<gene>
    <name evidence="2" type="ORF">B0H17DRAFT_864297</name>
</gene>
<name>A0AAD7CPC7_MYCRO</name>
<evidence type="ECO:0000313" key="3">
    <source>
        <dbReference type="Proteomes" id="UP001221757"/>
    </source>
</evidence>
<evidence type="ECO:0000259" key="1">
    <source>
        <dbReference type="Pfam" id="PF07929"/>
    </source>
</evidence>
<keyword evidence="3" id="KW-1185">Reference proteome</keyword>
<comment type="caution">
    <text evidence="2">The sequence shown here is derived from an EMBL/GenBank/DDBJ whole genome shotgun (WGS) entry which is preliminary data.</text>
</comment>
<dbReference type="AlphaFoldDB" id="A0AAD7CPC7"/>
<dbReference type="EMBL" id="JARKIE010000345">
    <property type="protein sequence ID" value="KAJ7652600.1"/>
    <property type="molecule type" value="Genomic_DNA"/>
</dbReference>